<dbReference type="Pfam" id="PF11016">
    <property type="entry name" value="DUF2854"/>
    <property type="match status" value="1"/>
</dbReference>
<accession>A0AA43GQJ4</accession>
<sequence length="180" mass="19837">MFRKISLGTIGLSVGGVLVIVGFAAYAADNATLNLVGFFYGFPLFLGGLALKANEIPPAPFSEDTTPSVSLLREQQATVTQNKIRQDVTRYCYGKEGHLDETLDYLGLSPTDEERPVLISLREAEINGGYALVLLFDSPFISFDDWQEKQEKMTKYFGPGVDIKITEVEEDMIELSIISG</sequence>
<dbReference type="PANTHER" id="PTHR35551:SF1">
    <property type="entry name" value="ACCLIMATION OF PHOTOSYNTHESIS TO ENVIRONMENT"/>
    <property type="match status" value="1"/>
</dbReference>
<feature type="transmembrane region" description="Helical" evidence="1">
    <location>
        <begin position="7"/>
        <end position="27"/>
    </location>
</feature>
<evidence type="ECO:0000313" key="3">
    <source>
        <dbReference type="Proteomes" id="UP001159387"/>
    </source>
</evidence>
<dbReference type="InterPro" id="IPR021275">
    <property type="entry name" value="DUF2854"/>
</dbReference>
<dbReference type="Proteomes" id="UP001159387">
    <property type="component" value="Unassembled WGS sequence"/>
</dbReference>
<protein>
    <submittedName>
        <fullName evidence="2">DUF2854 domain-containing protein</fullName>
    </submittedName>
</protein>
<proteinExistence type="predicted"/>
<dbReference type="PANTHER" id="PTHR35551">
    <property type="match status" value="1"/>
</dbReference>
<reference evidence="2 3" key="1">
    <citation type="journal article" date="2023" name="J. Phycol.">
        <title>Chrysosporum ovalisporum is synonymous with the true-branching cyanobacterium Umezakia natans (Nostocales/Aphanizomenonaceae).</title>
        <authorList>
            <person name="McGregor G.B."/>
            <person name="Sendall B.C."/>
            <person name="Niiyama Y."/>
            <person name="Tuji A."/>
            <person name="Willis A."/>
        </authorList>
    </citation>
    <scope>NUCLEOTIDE SEQUENCE [LARGE SCALE GENOMIC DNA]</scope>
    <source>
        <strain evidence="2 3">ANA360D</strain>
    </source>
</reference>
<dbReference type="AlphaFoldDB" id="A0AA43GQJ4"/>
<gene>
    <name evidence="2" type="ORF">NWP17_04455</name>
</gene>
<name>A0AA43GQJ4_9CYAN</name>
<feature type="transmembrane region" description="Helical" evidence="1">
    <location>
        <begin position="33"/>
        <end position="51"/>
    </location>
</feature>
<comment type="caution">
    <text evidence="2">The sequence shown here is derived from an EMBL/GenBank/DDBJ whole genome shotgun (WGS) entry which is preliminary data.</text>
</comment>
<keyword evidence="3" id="KW-1185">Reference proteome</keyword>
<keyword evidence="1" id="KW-1133">Transmembrane helix</keyword>
<keyword evidence="1" id="KW-0472">Membrane</keyword>
<dbReference type="RefSeq" id="WP_280653706.1">
    <property type="nucleotide sequence ID" value="NZ_JANQDH010000029.1"/>
</dbReference>
<dbReference type="EMBL" id="JANQDH010000029">
    <property type="protein sequence ID" value="MDH6059695.1"/>
    <property type="molecule type" value="Genomic_DNA"/>
</dbReference>
<evidence type="ECO:0000313" key="2">
    <source>
        <dbReference type="EMBL" id="MDH6059695.1"/>
    </source>
</evidence>
<evidence type="ECO:0000256" key="1">
    <source>
        <dbReference type="SAM" id="Phobius"/>
    </source>
</evidence>
<keyword evidence="1" id="KW-0812">Transmembrane</keyword>
<organism evidence="2 3">
    <name type="scientific">Chrysosporum bergii ANA360D</name>
    <dbReference type="NCBI Taxonomy" id="617107"/>
    <lineage>
        <taxon>Bacteria</taxon>
        <taxon>Bacillati</taxon>
        <taxon>Cyanobacteriota</taxon>
        <taxon>Cyanophyceae</taxon>
        <taxon>Nostocales</taxon>
        <taxon>Nodulariaceae</taxon>
        <taxon>Chrysosporum</taxon>
    </lineage>
</organism>